<evidence type="ECO:0000259" key="7">
    <source>
        <dbReference type="PROSITE" id="PS50929"/>
    </source>
</evidence>
<feature type="domain" description="ABC transporter" evidence="6">
    <location>
        <begin position="498"/>
        <end position="710"/>
    </location>
</feature>
<dbReference type="PROSITE" id="PS50929">
    <property type="entry name" value="ABC_TM1F"/>
    <property type="match status" value="1"/>
</dbReference>
<dbReference type="InterPro" id="IPR003439">
    <property type="entry name" value="ABC_transporter-like_ATP-bd"/>
</dbReference>
<dbReference type="InterPro" id="IPR011527">
    <property type="entry name" value="ABC1_TM_dom"/>
</dbReference>
<dbReference type="GO" id="GO:0015421">
    <property type="term" value="F:ABC-type oligopeptide transporter activity"/>
    <property type="evidence" value="ECO:0007669"/>
    <property type="project" value="TreeGrafter"/>
</dbReference>
<feature type="transmembrane region" description="Helical" evidence="5">
    <location>
        <begin position="222"/>
        <end position="246"/>
    </location>
</feature>
<feature type="transmembrane region" description="Helical" evidence="5">
    <location>
        <begin position="299"/>
        <end position="321"/>
    </location>
</feature>
<dbReference type="SUPFAM" id="SSF90123">
    <property type="entry name" value="ABC transporter transmembrane region"/>
    <property type="match status" value="1"/>
</dbReference>
<dbReference type="GO" id="GO:0005886">
    <property type="term" value="C:plasma membrane"/>
    <property type="evidence" value="ECO:0007669"/>
    <property type="project" value="UniProtKB-SubCell"/>
</dbReference>
<accession>A0A5M6DF50</accession>
<gene>
    <name evidence="8" type="ORF">FYK55_04220</name>
</gene>
<dbReference type="Proteomes" id="UP000324479">
    <property type="component" value="Unassembled WGS sequence"/>
</dbReference>
<dbReference type="PROSITE" id="PS50893">
    <property type="entry name" value="ABC_TRANSPORTER_2"/>
    <property type="match status" value="1"/>
</dbReference>
<dbReference type="Gene3D" id="1.20.1560.10">
    <property type="entry name" value="ABC transporter type 1, transmembrane domain"/>
    <property type="match status" value="1"/>
</dbReference>
<dbReference type="PANTHER" id="PTHR43394">
    <property type="entry name" value="ATP-DEPENDENT PERMEASE MDL1, MITOCHONDRIAL"/>
    <property type="match status" value="1"/>
</dbReference>
<keyword evidence="8" id="KW-0067">ATP-binding</keyword>
<dbReference type="Pfam" id="PF00664">
    <property type="entry name" value="ABC_membrane"/>
    <property type="match status" value="1"/>
</dbReference>
<protein>
    <submittedName>
        <fullName evidence="8">ATP-binding cassette domain-containing protein</fullName>
    </submittedName>
</protein>
<evidence type="ECO:0000256" key="3">
    <source>
        <dbReference type="ARBA" id="ARBA00022989"/>
    </source>
</evidence>
<dbReference type="InterPro" id="IPR039421">
    <property type="entry name" value="Type_1_exporter"/>
</dbReference>
<dbReference type="InterPro" id="IPR036640">
    <property type="entry name" value="ABC1_TM_sf"/>
</dbReference>
<reference evidence="8 9" key="1">
    <citation type="submission" date="2019-08" db="EMBL/GenBank/DDBJ databases">
        <authorList>
            <person name="Dhanesh K."/>
            <person name="Kumar G."/>
            <person name="Sasikala C."/>
            <person name="Venkata Ramana C."/>
        </authorList>
    </citation>
    <scope>NUCLEOTIDE SEQUENCE [LARGE SCALE GENOMIC DNA]</scope>
    <source>
        <strain evidence="8 9">JC645</strain>
    </source>
</reference>
<feature type="transmembrane region" description="Helical" evidence="5">
    <location>
        <begin position="413"/>
        <end position="436"/>
    </location>
</feature>
<keyword evidence="4 5" id="KW-0472">Membrane</keyword>
<feature type="transmembrane region" description="Helical" evidence="5">
    <location>
        <begin position="327"/>
        <end position="346"/>
    </location>
</feature>
<keyword evidence="3 5" id="KW-1133">Transmembrane helix</keyword>
<dbReference type="AlphaFoldDB" id="A0A5M6DF50"/>
<name>A0A5M6DF50_9BACT</name>
<feature type="domain" description="ABC transmembrane type-1" evidence="7">
    <location>
        <begin position="191"/>
        <end position="471"/>
    </location>
</feature>
<evidence type="ECO:0000313" key="8">
    <source>
        <dbReference type="EMBL" id="KAA5546108.1"/>
    </source>
</evidence>
<dbReference type="SUPFAM" id="SSF52540">
    <property type="entry name" value="P-loop containing nucleoside triphosphate hydrolases"/>
    <property type="match status" value="1"/>
</dbReference>
<dbReference type="GO" id="GO:0005524">
    <property type="term" value="F:ATP binding"/>
    <property type="evidence" value="ECO:0007669"/>
    <property type="project" value="UniProtKB-KW"/>
</dbReference>
<comment type="subcellular location">
    <subcellularLocation>
        <location evidence="1">Cell membrane</location>
        <topology evidence="1">Multi-pass membrane protein</topology>
    </subcellularLocation>
</comment>
<dbReference type="InterPro" id="IPR027417">
    <property type="entry name" value="P-loop_NTPase"/>
</dbReference>
<evidence type="ECO:0000256" key="1">
    <source>
        <dbReference type="ARBA" id="ARBA00004651"/>
    </source>
</evidence>
<comment type="caution">
    <text evidence="8">The sequence shown here is derived from an EMBL/GenBank/DDBJ whole genome shotgun (WGS) entry which is preliminary data.</text>
</comment>
<evidence type="ECO:0000256" key="5">
    <source>
        <dbReference type="SAM" id="Phobius"/>
    </source>
</evidence>
<organism evidence="8 9">
    <name type="scientific">Roseiconus nitratireducens</name>
    <dbReference type="NCBI Taxonomy" id="2605748"/>
    <lineage>
        <taxon>Bacteria</taxon>
        <taxon>Pseudomonadati</taxon>
        <taxon>Planctomycetota</taxon>
        <taxon>Planctomycetia</taxon>
        <taxon>Pirellulales</taxon>
        <taxon>Pirellulaceae</taxon>
        <taxon>Roseiconus</taxon>
    </lineage>
</organism>
<feature type="transmembrane region" description="Helical" evidence="5">
    <location>
        <begin position="189"/>
        <end position="210"/>
    </location>
</feature>
<sequence length="710" mass="76312">MLERTANHSDPTPGPSRQEIVKAIERLGIALAVNVSLKELSGDSDETDNHLDDVADPLDDLFALAEHSGIFIKETELHSVADTMAMVRQGFPIVIAPDDGRLIVMEHAEGRKIECSVIGSTVEQRWVNRRGLKKLLGDPSAVRMMVAKKELECDSLSDSPGEHSAGHPHDHPTPFRRFVSLLALDKRDLGLIVIFALVAGVLALASPLVVESLVNVVSWGTYFQPLVVLAGMLLVCLGLAGVLRVLQTVVVELIQRRQFVRIVSDLAHRFPRASQSALRGEYPRELANRVFDIMTIQKATAVLLLDGLSIVLTTVLGLVLLAFYHPFLLGFDIVLIITMLSFTWILGRGGVRTAIGESITKYRVAHWLQDVIASPAAFKTGGGEALAIQRANQLTTDYLSARQSQFAVVIRQVIFAVSLQVLASTALLGLGGWLVIQGQLTLGQLVASELVVTVVVGAFAKAGKSLEKFYDLMAGIDKVGHLLDIPADPRVSVTHPPDGPAELTWGPLHFRGPAIHSRVGPASIAPGTRVAIVGDDTAGKTMLAKAIAGLLEPDEGLVQVAGYDATHAAIGGQGSVVAYAGECGIFHGTLAENVDLGRAGIGQRQIRDALTQVGLSKVILRLREGLRTRLQTGGYPLSGQQISQLILARSVVSDPKVLVVDGLLDGLDDQTRAEVWQGLVRDDAPWTLVLVTNRKDVADLCDSRISVRNT</sequence>
<dbReference type="Pfam" id="PF00005">
    <property type="entry name" value="ABC_tran"/>
    <property type="match status" value="1"/>
</dbReference>
<keyword evidence="2 5" id="KW-0812">Transmembrane</keyword>
<evidence type="ECO:0000313" key="9">
    <source>
        <dbReference type="Proteomes" id="UP000324479"/>
    </source>
</evidence>
<dbReference type="RefSeq" id="WP_150075115.1">
    <property type="nucleotide sequence ID" value="NZ_VWOX01000002.1"/>
</dbReference>
<keyword evidence="8" id="KW-0547">Nucleotide-binding</keyword>
<dbReference type="Gene3D" id="3.40.50.300">
    <property type="entry name" value="P-loop containing nucleotide triphosphate hydrolases"/>
    <property type="match status" value="1"/>
</dbReference>
<keyword evidence="9" id="KW-1185">Reference proteome</keyword>
<proteinExistence type="predicted"/>
<dbReference type="GO" id="GO:0016887">
    <property type="term" value="F:ATP hydrolysis activity"/>
    <property type="evidence" value="ECO:0007669"/>
    <property type="project" value="InterPro"/>
</dbReference>
<dbReference type="EMBL" id="VWOX01000002">
    <property type="protein sequence ID" value="KAA5546108.1"/>
    <property type="molecule type" value="Genomic_DNA"/>
</dbReference>
<evidence type="ECO:0000256" key="4">
    <source>
        <dbReference type="ARBA" id="ARBA00023136"/>
    </source>
</evidence>
<dbReference type="PANTHER" id="PTHR43394:SF4">
    <property type="entry name" value="TOXIN SECRETION ABC TRANSPORTER ATP-BINDING PROTEIN"/>
    <property type="match status" value="1"/>
</dbReference>
<evidence type="ECO:0000256" key="2">
    <source>
        <dbReference type="ARBA" id="ARBA00022692"/>
    </source>
</evidence>
<evidence type="ECO:0000259" key="6">
    <source>
        <dbReference type="PROSITE" id="PS50893"/>
    </source>
</evidence>